<evidence type="ECO:0000313" key="3">
    <source>
        <dbReference type="Proteomes" id="UP000245119"/>
    </source>
</evidence>
<keyword evidence="3" id="KW-1185">Reference proteome</keyword>
<comment type="caution">
    <text evidence="2">The sequence shown here is derived from an EMBL/GenBank/DDBJ whole genome shotgun (WGS) entry which is preliminary data.</text>
</comment>
<gene>
    <name evidence="2" type="ORF">C0Q70_14221</name>
</gene>
<evidence type="ECO:0000256" key="1">
    <source>
        <dbReference type="SAM" id="MobiDB-lite"/>
    </source>
</evidence>
<organism evidence="2 3">
    <name type="scientific">Pomacea canaliculata</name>
    <name type="common">Golden apple snail</name>
    <dbReference type="NCBI Taxonomy" id="400727"/>
    <lineage>
        <taxon>Eukaryota</taxon>
        <taxon>Metazoa</taxon>
        <taxon>Spiralia</taxon>
        <taxon>Lophotrochozoa</taxon>
        <taxon>Mollusca</taxon>
        <taxon>Gastropoda</taxon>
        <taxon>Caenogastropoda</taxon>
        <taxon>Architaenioglossa</taxon>
        <taxon>Ampullarioidea</taxon>
        <taxon>Ampullariidae</taxon>
        <taxon>Pomacea</taxon>
    </lineage>
</organism>
<feature type="region of interest" description="Disordered" evidence="1">
    <location>
        <begin position="208"/>
        <end position="331"/>
    </location>
</feature>
<evidence type="ECO:0008006" key="4">
    <source>
        <dbReference type="Google" id="ProtNLM"/>
    </source>
</evidence>
<evidence type="ECO:0000313" key="2">
    <source>
        <dbReference type="EMBL" id="PVD26544.1"/>
    </source>
</evidence>
<dbReference type="EMBL" id="PZQS01000008">
    <property type="protein sequence ID" value="PVD26544.1"/>
    <property type="molecule type" value="Genomic_DNA"/>
</dbReference>
<name>A0A2T7NZD6_POMCA</name>
<feature type="compositionally biased region" description="Polar residues" evidence="1">
    <location>
        <begin position="266"/>
        <end position="275"/>
    </location>
</feature>
<feature type="compositionally biased region" description="Basic and acidic residues" evidence="1">
    <location>
        <begin position="227"/>
        <end position="265"/>
    </location>
</feature>
<dbReference type="OrthoDB" id="69229at2759"/>
<proteinExistence type="predicted"/>
<dbReference type="AlphaFoldDB" id="A0A2T7NZD6"/>
<feature type="compositionally biased region" description="Basic residues" evidence="1">
    <location>
        <begin position="305"/>
        <end position="319"/>
    </location>
</feature>
<reference evidence="2 3" key="1">
    <citation type="submission" date="2018-04" db="EMBL/GenBank/DDBJ databases">
        <title>The genome of golden apple snail Pomacea canaliculata provides insight into stress tolerance and invasive adaptation.</title>
        <authorList>
            <person name="Liu C."/>
            <person name="Liu B."/>
            <person name="Ren Y."/>
            <person name="Zhang Y."/>
            <person name="Wang H."/>
            <person name="Li S."/>
            <person name="Jiang F."/>
            <person name="Yin L."/>
            <person name="Zhang G."/>
            <person name="Qian W."/>
            <person name="Fan W."/>
        </authorList>
    </citation>
    <scope>NUCLEOTIDE SEQUENCE [LARGE SCALE GENOMIC DNA]</scope>
    <source>
        <strain evidence="2">SZHN2017</strain>
        <tissue evidence="2">Muscle</tissue>
    </source>
</reference>
<dbReference type="Proteomes" id="UP000245119">
    <property type="component" value="Linkage Group LG8"/>
</dbReference>
<accession>A0A2T7NZD6</accession>
<protein>
    <recommendedName>
        <fullName evidence="4">CHHC U11-48K-type domain-containing protein</fullName>
    </recommendedName>
</protein>
<sequence length="331" mass="38621">MSTRSSSLLPGDSLNTHASKCELLKRGCPREDLEMQLQNEDVFYEKADLVGKVHIDEKLLNTIIQNHYMESGQVFTEHRSLPVCPSDASATMSPEERIAVYNYCVQQLKDRGKMPNVEKDEILTTDWEKIIKKGLLEQADGKPQTAQDLLALLRDQKRRRQSYRAKNVHITRKSYTEIIREVINNQVEMLMPSQEIHNRLENPAEKCIAPEIKDPSPVHRRQQSPDSRNHYSQDRSPWEKQKQGREKTKTARWQEDKHSSEKDQQKGSSYDSSRGQGRKQDTSCSTSERQKKRHADKLDSESRWHIKKHKRKHKKHKSRHDSYSDDNHCSS</sequence>
<dbReference type="STRING" id="400727.A0A2T7NZD6"/>
<feature type="compositionally biased region" description="Basic and acidic residues" evidence="1">
    <location>
        <begin position="320"/>
        <end position="331"/>
    </location>
</feature>